<evidence type="ECO:0000313" key="1">
    <source>
        <dbReference type="EMBL" id="KAI9908643.1"/>
    </source>
</evidence>
<proteinExistence type="predicted"/>
<accession>A0ACC0VSD0</accession>
<name>A0ACC0VSD0_9STRA</name>
<evidence type="ECO:0000313" key="2">
    <source>
        <dbReference type="Proteomes" id="UP001163321"/>
    </source>
</evidence>
<gene>
    <name evidence="1" type="ORF">PsorP6_003247</name>
</gene>
<keyword evidence="2" id="KW-1185">Reference proteome</keyword>
<dbReference type="Proteomes" id="UP001163321">
    <property type="component" value="Chromosome 8"/>
</dbReference>
<protein>
    <submittedName>
        <fullName evidence="1">Uncharacterized protein</fullName>
    </submittedName>
</protein>
<comment type="caution">
    <text evidence="1">The sequence shown here is derived from an EMBL/GenBank/DDBJ whole genome shotgun (WGS) entry which is preliminary data.</text>
</comment>
<reference evidence="1 2" key="1">
    <citation type="journal article" date="2022" name="bioRxiv">
        <title>The genome of the oomycete Peronosclerospora sorghi, a cosmopolitan pathogen of maize and sorghum, is inflated with dispersed pseudogenes.</title>
        <authorList>
            <person name="Fletcher K."/>
            <person name="Martin F."/>
            <person name="Isakeit T."/>
            <person name="Cavanaugh K."/>
            <person name="Magill C."/>
            <person name="Michelmore R."/>
        </authorList>
    </citation>
    <scope>NUCLEOTIDE SEQUENCE [LARGE SCALE GENOMIC DNA]</scope>
    <source>
        <strain evidence="1">P6</strain>
    </source>
</reference>
<sequence length="134" mass="14757">MDARFVAYQLMHKLLVVPRCHEKIVDMLALGTLVPRFDVRNQTGRVDSGSVATSTSVAVENPASSRELRASCTHESHLSQPYERRSQRVYNIVGERDDGGGGGRAPGYSSIEMDRGRKKKALVVAQLSVKNQCV</sequence>
<organism evidence="1 2">
    <name type="scientific">Peronosclerospora sorghi</name>
    <dbReference type="NCBI Taxonomy" id="230839"/>
    <lineage>
        <taxon>Eukaryota</taxon>
        <taxon>Sar</taxon>
        <taxon>Stramenopiles</taxon>
        <taxon>Oomycota</taxon>
        <taxon>Peronosporomycetes</taxon>
        <taxon>Peronosporales</taxon>
        <taxon>Peronosporaceae</taxon>
        <taxon>Peronosclerospora</taxon>
    </lineage>
</organism>
<dbReference type="EMBL" id="CM047587">
    <property type="protein sequence ID" value="KAI9908643.1"/>
    <property type="molecule type" value="Genomic_DNA"/>
</dbReference>